<proteinExistence type="predicted"/>
<dbReference type="InterPro" id="IPR001005">
    <property type="entry name" value="SANT/Myb"/>
</dbReference>
<dbReference type="PROSITE" id="PS50090">
    <property type="entry name" value="MYB_LIKE"/>
    <property type="match status" value="1"/>
</dbReference>
<dbReference type="Gramene" id="arahy.Tifrunner.gnm2.ann2.Ah16g467400.1">
    <property type="protein sequence ID" value="arahy.Tifrunner.gnm2.ann2.Ah16g467400.1-CDS"/>
    <property type="gene ID" value="arahy.Tifrunner.gnm2.ann2.Ah16g467400"/>
</dbReference>
<dbReference type="Gene3D" id="1.10.10.60">
    <property type="entry name" value="Homeodomain-like"/>
    <property type="match status" value="1"/>
</dbReference>
<name>A0A444YUG3_ARAHY</name>
<dbReference type="Pfam" id="PF13837">
    <property type="entry name" value="Myb_DNA-bind_4"/>
    <property type="match status" value="1"/>
</dbReference>
<organism evidence="3 4">
    <name type="scientific">Arachis hypogaea</name>
    <name type="common">Peanut</name>
    <dbReference type="NCBI Taxonomy" id="3818"/>
    <lineage>
        <taxon>Eukaryota</taxon>
        <taxon>Viridiplantae</taxon>
        <taxon>Streptophyta</taxon>
        <taxon>Embryophyta</taxon>
        <taxon>Tracheophyta</taxon>
        <taxon>Spermatophyta</taxon>
        <taxon>Magnoliopsida</taxon>
        <taxon>eudicotyledons</taxon>
        <taxon>Gunneridae</taxon>
        <taxon>Pentapetalae</taxon>
        <taxon>rosids</taxon>
        <taxon>fabids</taxon>
        <taxon>Fabales</taxon>
        <taxon>Fabaceae</taxon>
        <taxon>Papilionoideae</taxon>
        <taxon>50 kb inversion clade</taxon>
        <taxon>dalbergioids sensu lato</taxon>
        <taxon>Dalbergieae</taxon>
        <taxon>Pterocarpus clade</taxon>
        <taxon>Arachis</taxon>
    </lineage>
</organism>
<evidence type="ECO:0000313" key="3">
    <source>
        <dbReference type="EMBL" id="RYR05562.1"/>
    </source>
</evidence>
<evidence type="ECO:0000313" key="4">
    <source>
        <dbReference type="Proteomes" id="UP000289738"/>
    </source>
</evidence>
<sequence>MTDTNNAKNDDVDDDAVIRRTRSQAAPDWTVTESLILVNEIAAVEADCSTALSSYQQWNIIAGNCAALDVGRNMGQCRRKWDSLLSDYQRIRAWEEEESKKKKKKNNARGACSYWALKGERVRTLRLPEDFDRELYRAVDGVVRAREERGEVLVESDNEEARNEVLDVTVEIGSKRKRQRSKSERHPEDKHKKCIPVESSGDQSREHDQRGCHVQMSNKNHEEELEKHDSDDEYLKDFLEDKSKSKSKAEKTPKDKLEISVKTPAEVELQENDDTEMPKPTCLEKVASSSREENEETMALKLVTSSSREENEETVALKLQELAVKIQAICNESADCQAAGSQNVEDYLTEFTRCQGDKLIENLATFADIVKKLCGLLQECK</sequence>
<comment type="caution">
    <text evidence="3">The sequence shown here is derived from an EMBL/GenBank/DDBJ whole genome shotgun (WGS) entry which is preliminary data.</text>
</comment>
<dbReference type="OrthoDB" id="1927263at2759"/>
<evidence type="ECO:0000256" key="1">
    <source>
        <dbReference type="SAM" id="MobiDB-lite"/>
    </source>
</evidence>
<dbReference type="Proteomes" id="UP000289738">
    <property type="component" value="Chromosome B06"/>
</dbReference>
<keyword evidence="4" id="KW-1185">Reference proteome</keyword>
<reference evidence="3 4" key="1">
    <citation type="submission" date="2019-01" db="EMBL/GenBank/DDBJ databases">
        <title>Sequencing of cultivated peanut Arachis hypogaea provides insights into genome evolution and oil improvement.</title>
        <authorList>
            <person name="Chen X."/>
        </authorList>
    </citation>
    <scope>NUCLEOTIDE SEQUENCE [LARGE SCALE GENOMIC DNA]</scope>
    <source>
        <strain evidence="4">cv. Fuhuasheng</strain>
        <tissue evidence="3">Leaves</tissue>
    </source>
</reference>
<feature type="compositionally biased region" description="Basic and acidic residues" evidence="1">
    <location>
        <begin position="181"/>
        <end position="191"/>
    </location>
</feature>
<protein>
    <recommendedName>
        <fullName evidence="2">Myb-like domain-containing protein</fullName>
    </recommendedName>
</protein>
<dbReference type="PANTHER" id="PTHR33492:SF4">
    <property type="entry name" value="OS02G0174300 PROTEIN"/>
    <property type="match status" value="1"/>
</dbReference>
<dbReference type="STRING" id="3818.A0A444YUG3"/>
<feature type="region of interest" description="Disordered" evidence="1">
    <location>
        <begin position="172"/>
        <end position="211"/>
    </location>
</feature>
<gene>
    <name evidence="3" type="ORF">Ahy_B06g085415</name>
</gene>
<accession>A0A444YUG3</accession>
<feature type="domain" description="Myb-like" evidence="2">
    <location>
        <begin position="29"/>
        <end position="85"/>
    </location>
</feature>
<dbReference type="SMR" id="A0A444YUG3"/>
<dbReference type="PANTHER" id="PTHR33492">
    <property type="entry name" value="OSJNBA0043A12.37 PROTEIN-RELATED"/>
    <property type="match status" value="1"/>
</dbReference>
<dbReference type="InterPro" id="IPR044822">
    <property type="entry name" value="Myb_DNA-bind_4"/>
</dbReference>
<evidence type="ECO:0000259" key="2">
    <source>
        <dbReference type="PROSITE" id="PS50090"/>
    </source>
</evidence>
<dbReference type="EMBL" id="SDMP01000016">
    <property type="protein sequence ID" value="RYR05562.1"/>
    <property type="molecule type" value="Genomic_DNA"/>
</dbReference>
<dbReference type="AlphaFoldDB" id="A0A444YUG3"/>